<keyword evidence="3" id="KW-1185">Reference proteome</keyword>
<name>A0AAU9IKN4_9CILI</name>
<reference evidence="2" key="1">
    <citation type="submission" date="2021-09" db="EMBL/GenBank/DDBJ databases">
        <authorList>
            <consortium name="AG Swart"/>
            <person name="Singh M."/>
            <person name="Singh A."/>
            <person name="Seah K."/>
            <person name="Emmerich C."/>
        </authorList>
    </citation>
    <scope>NUCLEOTIDE SEQUENCE</scope>
    <source>
        <strain evidence="2">ATCC30299</strain>
    </source>
</reference>
<sequence length="190" mass="22407">MESKFLKRFRGRILSLEKSERFDSLVPINKNIKPSQIYKDDSPDPTPRKSSKSSFHSYHQDSWKNAHKITSSFEKPPTPYINWADKHQNVRMSVGNSRLKRKMKTLRDEYFSNTPKIEGIPNLPIKLINSSYQSDAEQNYSLRFTPVMKKYSYSIKMRNKDLSSPTDREYLTPIGYDYSPVIFSKNKYKF</sequence>
<comment type="caution">
    <text evidence="2">The sequence shown here is derived from an EMBL/GenBank/DDBJ whole genome shotgun (WGS) entry which is preliminary data.</text>
</comment>
<accession>A0AAU9IKN4</accession>
<protein>
    <submittedName>
        <fullName evidence="2">Uncharacterized protein</fullName>
    </submittedName>
</protein>
<proteinExistence type="predicted"/>
<evidence type="ECO:0000256" key="1">
    <source>
        <dbReference type="SAM" id="MobiDB-lite"/>
    </source>
</evidence>
<feature type="region of interest" description="Disordered" evidence="1">
    <location>
        <begin position="33"/>
        <end position="57"/>
    </location>
</feature>
<gene>
    <name evidence="2" type="ORF">BSTOLATCC_MIC13138</name>
</gene>
<evidence type="ECO:0000313" key="2">
    <source>
        <dbReference type="EMBL" id="CAG9315365.1"/>
    </source>
</evidence>
<dbReference type="Proteomes" id="UP001162131">
    <property type="component" value="Unassembled WGS sequence"/>
</dbReference>
<organism evidence="2 3">
    <name type="scientific">Blepharisma stoltei</name>
    <dbReference type="NCBI Taxonomy" id="1481888"/>
    <lineage>
        <taxon>Eukaryota</taxon>
        <taxon>Sar</taxon>
        <taxon>Alveolata</taxon>
        <taxon>Ciliophora</taxon>
        <taxon>Postciliodesmatophora</taxon>
        <taxon>Heterotrichea</taxon>
        <taxon>Heterotrichida</taxon>
        <taxon>Blepharismidae</taxon>
        <taxon>Blepharisma</taxon>
    </lineage>
</organism>
<dbReference type="AlphaFoldDB" id="A0AAU9IKN4"/>
<evidence type="ECO:0000313" key="3">
    <source>
        <dbReference type="Proteomes" id="UP001162131"/>
    </source>
</evidence>
<dbReference type="EMBL" id="CAJZBQ010000013">
    <property type="protein sequence ID" value="CAG9315365.1"/>
    <property type="molecule type" value="Genomic_DNA"/>
</dbReference>